<dbReference type="Proteomes" id="UP001325140">
    <property type="component" value="Chromosome"/>
</dbReference>
<accession>A0ABZ0UNW4</accession>
<dbReference type="InterPro" id="IPR050696">
    <property type="entry name" value="FtsA/MreB"/>
</dbReference>
<keyword evidence="3 5" id="KW-0472">Membrane</keyword>
<name>A0ABZ0UNW4_9RICK</name>
<organism evidence="8 9">
    <name type="scientific">Candidatus Fokinia crypta</name>
    <dbReference type="NCBI Taxonomy" id="1920990"/>
    <lineage>
        <taxon>Bacteria</taxon>
        <taxon>Pseudomonadati</taxon>
        <taxon>Pseudomonadota</taxon>
        <taxon>Alphaproteobacteria</taxon>
        <taxon>Rickettsiales</taxon>
        <taxon>Candidatus Midichloriaceae</taxon>
        <taxon>Candidatus Fokinia</taxon>
    </lineage>
</organism>
<dbReference type="EMBL" id="CP110343">
    <property type="protein sequence ID" value="WPX97823.1"/>
    <property type="molecule type" value="Genomic_DNA"/>
</dbReference>
<dbReference type="NCBIfam" id="TIGR01174">
    <property type="entry name" value="ftsA"/>
    <property type="match status" value="1"/>
</dbReference>
<reference evidence="8" key="1">
    <citation type="submission" date="2022-10" db="EMBL/GenBank/DDBJ databases">
        <title>Host association and intracellularity evolved multiple times independently in the Rickettsiales.</title>
        <authorList>
            <person name="Castelli M."/>
            <person name="Nardi T."/>
            <person name="Gammuto L."/>
            <person name="Bellinzona G."/>
            <person name="Sabaneyeva E."/>
            <person name="Potekhin A."/>
            <person name="Serra V."/>
            <person name="Petroni G."/>
            <person name="Sassera D."/>
        </authorList>
    </citation>
    <scope>NUCLEOTIDE SEQUENCE [LARGE SCALE GENOMIC DNA]</scope>
    <source>
        <strain evidence="8">US_Bl 11III1</strain>
    </source>
</reference>
<dbReference type="HAMAP" id="MF_02033">
    <property type="entry name" value="FtsA"/>
    <property type="match status" value="1"/>
</dbReference>
<evidence type="ECO:0000256" key="4">
    <source>
        <dbReference type="ARBA" id="ARBA00023306"/>
    </source>
</evidence>
<dbReference type="Pfam" id="PF14450">
    <property type="entry name" value="FtsA"/>
    <property type="match status" value="1"/>
</dbReference>
<dbReference type="SMART" id="SM00842">
    <property type="entry name" value="FtsA"/>
    <property type="match status" value="1"/>
</dbReference>
<evidence type="ECO:0000256" key="6">
    <source>
        <dbReference type="PIRNR" id="PIRNR003101"/>
    </source>
</evidence>
<evidence type="ECO:0000256" key="3">
    <source>
        <dbReference type="ARBA" id="ARBA00023136"/>
    </source>
</evidence>
<evidence type="ECO:0000256" key="1">
    <source>
        <dbReference type="ARBA" id="ARBA00022475"/>
    </source>
</evidence>
<comment type="function">
    <text evidence="5 6">Cell division protein that is involved in the assembly of the Z ring. May serve as a membrane anchor for the Z ring.</text>
</comment>
<dbReference type="PANTHER" id="PTHR32432">
    <property type="entry name" value="CELL DIVISION PROTEIN FTSA-RELATED"/>
    <property type="match status" value="1"/>
</dbReference>
<feature type="domain" description="SHS2" evidence="7">
    <location>
        <begin position="10"/>
        <end position="198"/>
    </location>
</feature>
<dbReference type="SUPFAM" id="SSF53067">
    <property type="entry name" value="Actin-like ATPase domain"/>
    <property type="match status" value="2"/>
</dbReference>
<dbReference type="GO" id="GO:0051301">
    <property type="term" value="P:cell division"/>
    <property type="evidence" value="ECO:0007669"/>
    <property type="project" value="UniProtKB-KW"/>
</dbReference>
<dbReference type="InterPro" id="IPR003494">
    <property type="entry name" value="SHS2_FtsA"/>
</dbReference>
<dbReference type="InterPro" id="IPR043129">
    <property type="entry name" value="ATPase_NBD"/>
</dbReference>
<dbReference type="PANTHER" id="PTHR32432:SF4">
    <property type="entry name" value="CELL DIVISION PROTEIN FTSA"/>
    <property type="match status" value="1"/>
</dbReference>
<comment type="subcellular location">
    <subcellularLocation>
        <location evidence="5">Cell membrane</location>
        <topology evidence="5">Peripheral membrane protein</topology>
        <orientation evidence="5">Cytoplasmic side</orientation>
    </subcellularLocation>
    <text evidence="5">Localizes to the Z ring in an FtsZ-dependent manner. Targeted to the membrane through a conserved C-terminal amphipathic helix.</text>
</comment>
<evidence type="ECO:0000313" key="8">
    <source>
        <dbReference type="EMBL" id="WPX97823.1"/>
    </source>
</evidence>
<dbReference type="InterPro" id="IPR020823">
    <property type="entry name" value="Cell_div_FtsA"/>
</dbReference>
<keyword evidence="2 5" id="KW-0132">Cell division</keyword>
<comment type="similarity">
    <text evidence="5 6">Belongs to the FtsA/MreB family.</text>
</comment>
<keyword evidence="1 5" id="KW-1003">Cell membrane</keyword>
<comment type="subunit">
    <text evidence="5">Self-interacts. Interacts with FtsZ.</text>
</comment>
<dbReference type="Pfam" id="PF02491">
    <property type="entry name" value="SHS2_FTSA"/>
    <property type="match status" value="1"/>
</dbReference>
<gene>
    <name evidence="5" type="primary">ftsA</name>
    <name evidence="8" type="ORF">Fokcrypt_00343</name>
</gene>
<keyword evidence="4 5" id="KW-0131">Cell cycle</keyword>
<protein>
    <recommendedName>
        <fullName evidence="5 6">Cell division protein FtsA</fullName>
    </recommendedName>
</protein>
<dbReference type="RefSeq" id="WP_323722472.1">
    <property type="nucleotide sequence ID" value="NZ_CP110343.1"/>
</dbReference>
<evidence type="ECO:0000313" key="9">
    <source>
        <dbReference type="Proteomes" id="UP001325140"/>
    </source>
</evidence>
<dbReference type="Gene3D" id="3.30.1490.110">
    <property type="match status" value="1"/>
</dbReference>
<sequence>MRAKSKSNNTFVVDVGTSKIAMILAKVSDIRDGIEIIDSYCASSVGVKEGVIADPHALRDVVRHCFSHFFRHMNDKKTDVYVTLPSSVLTSILTETKLNIAGHAVTYKDINKMAIEADNNNCKKRNLDTIHSFVYNYSIDGYDGIVSPIGMHGNTLICDTHFVACQDSTIMNISSFFENCGISVNHYVCGHYAGTCSTITEDETELGVCVIEFGGGVTSISIFHEKHMVYIGYVPYGGMNITNDIAKTFGVKIKDAEKIKNLHANLLEYKQSGQVIIEDCDTQYDQEITTALLDEIVKARIEEIIEMLLKKCPNEWMKKVSACVLIGGSTKIVGIDELIRKMSGIKTRIGRPIKKFSPDDRLEVEYANAIGVLKFINDQKIRHRKYTMLRSTSSVEGILQKIKKIFLE</sequence>
<dbReference type="Gene3D" id="3.30.420.40">
    <property type="match status" value="1"/>
</dbReference>
<keyword evidence="9" id="KW-1185">Reference proteome</keyword>
<proteinExistence type="inferred from homology"/>
<evidence type="ECO:0000256" key="5">
    <source>
        <dbReference type="HAMAP-Rule" id="MF_02033"/>
    </source>
</evidence>
<evidence type="ECO:0000259" key="7">
    <source>
        <dbReference type="SMART" id="SM00842"/>
    </source>
</evidence>
<dbReference type="PIRSF" id="PIRSF003101">
    <property type="entry name" value="FtsA"/>
    <property type="match status" value="1"/>
</dbReference>
<evidence type="ECO:0000256" key="2">
    <source>
        <dbReference type="ARBA" id="ARBA00022618"/>
    </source>
</evidence>